<comment type="caution">
    <text evidence="2">The sequence shown here is derived from an EMBL/GenBank/DDBJ whole genome shotgun (WGS) entry which is preliminary data.</text>
</comment>
<gene>
    <name evidence="2" type="ORF">R3P38DRAFT_2786534</name>
</gene>
<proteinExistence type="predicted"/>
<protein>
    <submittedName>
        <fullName evidence="2">Uncharacterized protein</fullName>
    </submittedName>
</protein>
<dbReference type="AlphaFoldDB" id="A0AAW0AQY9"/>
<evidence type="ECO:0000313" key="3">
    <source>
        <dbReference type="Proteomes" id="UP001362999"/>
    </source>
</evidence>
<name>A0AAW0AQY9_9AGAR</name>
<keyword evidence="3" id="KW-1185">Reference proteome</keyword>
<evidence type="ECO:0000313" key="2">
    <source>
        <dbReference type="EMBL" id="KAK7015585.1"/>
    </source>
</evidence>
<feature type="region of interest" description="Disordered" evidence="1">
    <location>
        <begin position="178"/>
        <end position="205"/>
    </location>
</feature>
<feature type="compositionally biased region" description="Basic and acidic residues" evidence="1">
    <location>
        <begin position="187"/>
        <end position="203"/>
    </location>
</feature>
<reference evidence="2 3" key="1">
    <citation type="journal article" date="2024" name="J Genomics">
        <title>Draft genome sequencing and assembly of Favolaschia claudopus CIRM-BRFM 2984 isolated from oak limbs.</title>
        <authorList>
            <person name="Navarro D."/>
            <person name="Drula E."/>
            <person name="Chaduli D."/>
            <person name="Cazenave R."/>
            <person name="Ahrendt S."/>
            <person name="Wang J."/>
            <person name="Lipzen A."/>
            <person name="Daum C."/>
            <person name="Barry K."/>
            <person name="Grigoriev I.V."/>
            <person name="Favel A."/>
            <person name="Rosso M.N."/>
            <person name="Martin F."/>
        </authorList>
    </citation>
    <scope>NUCLEOTIDE SEQUENCE [LARGE SCALE GENOMIC DNA]</scope>
    <source>
        <strain evidence="2 3">CIRM-BRFM 2984</strain>
    </source>
</reference>
<organism evidence="2 3">
    <name type="scientific">Favolaschia claudopus</name>
    <dbReference type="NCBI Taxonomy" id="2862362"/>
    <lineage>
        <taxon>Eukaryota</taxon>
        <taxon>Fungi</taxon>
        <taxon>Dikarya</taxon>
        <taxon>Basidiomycota</taxon>
        <taxon>Agaricomycotina</taxon>
        <taxon>Agaricomycetes</taxon>
        <taxon>Agaricomycetidae</taxon>
        <taxon>Agaricales</taxon>
        <taxon>Marasmiineae</taxon>
        <taxon>Mycenaceae</taxon>
        <taxon>Favolaschia</taxon>
    </lineage>
</organism>
<accession>A0AAW0AQY9</accession>
<evidence type="ECO:0000256" key="1">
    <source>
        <dbReference type="SAM" id="MobiDB-lite"/>
    </source>
</evidence>
<dbReference type="EMBL" id="JAWWNJ010000053">
    <property type="protein sequence ID" value="KAK7015585.1"/>
    <property type="molecule type" value="Genomic_DNA"/>
</dbReference>
<dbReference type="Proteomes" id="UP001362999">
    <property type="component" value="Unassembled WGS sequence"/>
</dbReference>
<sequence length="281" mass="31495">MAEFPSCVLVVQAQDLKKFMNAIVYIHGKLDAGRLEAEKTLPERSISRISITSLWIRRACAGSQTITQPHHHLVSALTKGGASSPNKYPFVPYVPPCLLYNCKIPDNDDELCVPTSDPFEEEELARYSQRHETREYAETLITESLRRSGVKRVRRSLLGDNEKQSSLCSICNPGGHSAVASAQARNGEPDLPKGTEDNMRSDPGRFGTAQISTTSSLRKLEQEREEIRAEAIDAHVKHHHIQEDRDKMAEGLRQCKLALSFFRRKLAAGVGLRLTLTLEYR</sequence>